<protein>
    <recommendedName>
        <fullName evidence="2">DUF4283 domain-containing protein</fullName>
    </recommendedName>
</protein>
<gene>
    <name evidence="3" type="ORF">MERR_LOCUS32967</name>
</gene>
<dbReference type="Proteomes" id="UP000467841">
    <property type="component" value="Unassembled WGS sequence"/>
</dbReference>
<feature type="compositionally biased region" description="Basic and acidic residues" evidence="1">
    <location>
        <begin position="1"/>
        <end position="12"/>
    </location>
</feature>
<feature type="compositionally biased region" description="Basic and acidic residues" evidence="1">
    <location>
        <begin position="315"/>
        <end position="346"/>
    </location>
</feature>
<feature type="region of interest" description="Disordered" evidence="1">
    <location>
        <begin position="180"/>
        <end position="379"/>
    </location>
</feature>
<dbReference type="OrthoDB" id="1745573at2759"/>
<evidence type="ECO:0000313" key="4">
    <source>
        <dbReference type="Proteomes" id="UP000467841"/>
    </source>
</evidence>
<comment type="caution">
    <text evidence="3">The sequence shown here is derived from an EMBL/GenBank/DDBJ whole genome shotgun (WGS) entry which is preliminary data.</text>
</comment>
<feature type="compositionally biased region" description="Polar residues" evidence="1">
    <location>
        <begin position="347"/>
        <end position="365"/>
    </location>
</feature>
<reference evidence="3" key="1">
    <citation type="submission" date="2020-01" db="EMBL/GenBank/DDBJ databases">
        <authorList>
            <person name="Mishra B."/>
        </authorList>
    </citation>
    <scope>NUCLEOTIDE SEQUENCE [LARGE SCALE GENOMIC DNA]</scope>
</reference>
<feature type="compositionally biased region" description="Basic residues" evidence="1">
    <location>
        <begin position="483"/>
        <end position="497"/>
    </location>
</feature>
<dbReference type="InterPro" id="IPR025558">
    <property type="entry name" value="DUF4283"/>
</dbReference>
<dbReference type="Pfam" id="PF14111">
    <property type="entry name" value="DUF4283"/>
    <property type="match status" value="1"/>
</dbReference>
<feature type="region of interest" description="Disordered" evidence="1">
    <location>
        <begin position="1"/>
        <end position="26"/>
    </location>
</feature>
<keyword evidence="4" id="KW-1185">Reference proteome</keyword>
<evidence type="ECO:0000313" key="3">
    <source>
        <dbReference type="EMBL" id="CAA7045732.1"/>
    </source>
</evidence>
<sequence>MTRRYSQAEKGKRLAQPPEPPRLGRVKVPEFDNTDLVKKHALTLIGRVTNPKIQRMWSLIPFFMENWKTSSPGVGADLGHGKFQFQFATKEDMQLVLDNRPYHFAHWMIILQQWEQTVFEIWEITKAHAKMRVQINGLLPLLKTYTLEFANGDEVLATLVYEKLEKHCVKCGMLDHEESECPDLSLKQTEEVIPPPPARRIETPPTRASWDTSRTVTERRREEPHREENWRRSSRAVLSSDFQPQHNNNLQKDRWSNNSRHSSSQWERERLSSYKPGYRSNLSHRDFHKGGNPRWVETGRRIATSVLADNTSRSRSGDQREESLRERRQENERSRERRSGERRSGDTHTPQHNNTGRSGAESSQSRNHHQSGHQVTPIIDLPVAALTEAREEVREVMSQYANCADPTESAARKERMRLAEERGEFEDTAVQMVRHSIKSQNQIPEQTEEETLEPLMHERIPATRRLGPVLTDIHIEEEPARVPAKKRLGRPPNKKKIMPSSPPIPKKRRMPQLTGSPKRRLLMGSSSRKTPSKVPSKSKKQPSCAIIPAISKQRMDFHDPSSHLP</sequence>
<evidence type="ECO:0000259" key="2">
    <source>
        <dbReference type="Pfam" id="PF14111"/>
    </source>
</evidence>
<feature type="compositionally biased region" description="Basic and acidic residues" evidence="1">
    <location>
        <begin position="216"/>
        <end position="231"/>
    </location>
</feature>
<dbReference type="AlphaFoldDB" id="A0A6D2JZK1"/>
<organism evidence="3 4">
    <name type="scientific">Microthlaspi erraticum</name>
    <dbReference type="NCBI Taxonomy" id="1685480"/>
    <lineage>
        <taxon>Eukaryota</taxon>
        <taxon>Viridiplantae</taxon>
        <taxon>Streptophyta</taxon>
        <taxon>Embryophyta</taxon>
        <taxon>Tracheophyta</taxon>
        <taxon>Spermatophyta</taxon>
        <taxon>Magnoliopsida</taxon>
        <taxon>eudicotyledons</taxon>
        <taxon>Gunneridae</taxon>
        <taxon>Pentapetalae</taxon>
        <taxon>rosids</taxon>
        <taxon>malvids</taxon>
        <taxon>Brassicales</taxon>
        <taxon>Brassicaceae</taxon>
        <taxon>Coluteocarpeae</taxon>
        <taxon>Microthlaspi</taxon>
    </lineage>
</organism>
<dbReference type="EMBL" id="CACVBM020001329">
    <property type="protein sequence ID" value="CAA7045732.1"/>
    <property type="molecule type" value="Genomic_DNA"/>
</dbReference>
<feature type="region of interest" description="Disordered" evidence="1">
    <location>
        <begin position="477"/>
        <end position="565"/>
    </location>
</feature>
<evidence type="ECO:0000256" key="1">
    <source>
        <dbReference type="SAM" id="MobiDB-lite"/>
    </source>
</evidence>
<dbReference type="PANTHER" id="PTHR31286:SF163">
    <property type="entry name" value="ZINC KNUCKLE CX2CX4HX4C DOMAIN-CONTAINING PROTEIN"/>
    <property type="match status" value="1"/>
</dbReference>
<accession>A0A6D2JZK1</accession>
<feature type="compositionally biased region" description="Polar residues" evidence="1">
    <location>
        <begin position="236"/>
        <end position="265"/>
    </location>
</feature>
<dbReference type="InterPro" id="IPR040256">
    <property type="entry name" value="At4g02000-like"/>
</dbReference>
<feature type="compositionally biased region" description="Low complexity" evidence="1">
    <location>
        <begin position="525"/>
        <end position="535"/>
    </location>
</feature>
<dbReference type="PANTHER" id="PTHR31286">
    <property type="entry name" value="GLYCINE-RICH CELL WALL STRUCTURAL PROTEIN 1.8-LIKE"/>
    <property type="match status" value="1"/>
</dbReference>
<feature type="domain" description="DUF4283" evidence="2">
    <location>
        <begin position="39"/>
        <end position="117"/>
    </location>
</feature>
<name>A0A6D2JZK1_9BRAS</name>
<feature type="compositionally biased region" description="Basic and acidic residues" evidence="1">
    <location>
        <begin position="553"/>
        <end position="565"/>
    </location>
</feature>
<proteinExistence type="predicted"/>